<dbReference type="Gene3D" id="3.40.30.10">
    <property type="entry name" value="Glutaredoxin"/>
    <property type="match status" value="1"/>
</dbReference>
<organism evidence="2 3">
    <name type="scientific">Armadillidium nasatum</name>
    <dbReference type="NCBI Taxonomy" id="96803"/>
    <lineage>
        <taxon>Eukaryota</taxon>
        <taxon>Metazoa</taxon>
        <taxon>Ecdysozoa</taxon>
        <taxon>Arthropoda</taxon>
        <taxon>Crustacea</taxon>
        <taxon>Multicrustacea</taxon>
        <taxon>Malacostraca</taxon>
        <taxon>Eumalacostraca</taxon>
        <taxon>Peracarida</taxon>
        <taxon>Isopoda</taxon>
        <taxon>Oniscidea</taxon>
        <taxon>Crinocheta</taxon>
        <taxon>Armadillidiidae</taxon>
        <taxon>Armadillidium</taxon>
    </lineage>
</organism>
<gene>
    <name evidence="2" type="primary">TXNDC12</name>
    <name evidence="2" type="ORF">Anas_06960</name>
</gene>
<evidence type="ECO:0000256" key="1">
    <source>
        <dbReference type="ARBA" id="ARBA00022729"/>
    </source>
</evidence>
<dbReference type="Proteomes" id="UP000326759">
    <property type="component" value="Unassembled WGS sequence"/>
</dbReference>
<keyword evidence="1" id="KW-0732">Signal</keyword>
<sequence>MVNVKEQDVEEEKFSPDGVYVPRILFLDKSGNVQLDIYNKNGNPEYKYFYHNMSHLLESMKKAISKLVTFSAYEEL</sequence>
<dbReference type="EMBL" id="SEYY01023511">
    <property type="protein sequence ID" value="KAB7494823.1"/>
    <property type="molecule type" value="Genomic_DNA"/>
</dbReference>
<dbReference type="InterPro" id="IPR051099">
    <property type="entry name" value="AGR/TXD"/>
</dbReference>
<proteinExistence type="predicted"/>
<evidence type="ECO:0000313" key="3">
    <source>
        <dbReference type="Proteomes" id="UP000326759"/>
    </source>
</evidence>
<keyword evidence="3" id="KW-1185">Reference proteome</keyword>
<accession>A0A5N5SLA0</accession>
<dbReference type="GO" id="GO:0005783">
    <property type="term" value="C:endoplasmic reticulum"/>
    <property type="evidence" value="ECO:0007669"/>
    <property type="project" value="TreeGrafter"/>
</dbReference>
<reference evidence="2 3" key="1">
    <citation type="journal article" date="2019" name="PLoS Biol.">
        <title>Sex chromosomes control vertical transmission of feminizing Wolbachia symbionts in an isopod.</title>
        <authorList>
            <person name="Becking T."/>
            <person name="Chebbi M.A."/>
            <person name="Giraud I."/>
            <person name="Moumen B."/>
            <person name="Laverre T."/>
            <person name="Caubet Y."/>
            <person name="Peccoud J."/>
            <person name="Gilbert C."/>
            <person name="Cordaux R."/>
        </authorList>
    </citation>
    <scope>NUCLEOTIDE SEQUENCE [LARGE SCALE GENOMIC DNA]</scope>
    <source>
        <strain evidence="2">ANa2</strain>
        <tissue evidence="2">Whole body excluding digestive tract and cuticle</tissue>
    </source>
</reference>
<protein>
    <submittedName>
        <fullName evidence="2">Thioredoxin domain-containing protein 12</fullName>
    </submittedName>
</protein>
<name>A0A5N5SLA0_9CRUS</name>
<dbReference type="PANTHER" id="PTHR15337">
    <property type="entry name" value="ANTERIOR GRADIENT PROTEIN-RELATED"/>
    <property type="match status" value="1"/>
</dbReference>
<evidence type="ECO:0000313" key="2">
    <source>
        <dbReference type="EMBL" id="KAB7494823.1"/>
    </source>
</evidence>
<comment type="caution">
    <text evidence="2">The sequence shown here is derived from an EMBL/GenBank/DDBJ whole genome shotgun (WGS) entry which is preliminary data.</text>
</comment>
<dbReference type="AlphaFoldDB" id="A0A5N5SLA0"/>
<dbReference type="PANTHER" id="PTHR15337:SF11">
    <property type="entry name" value="THIOREDOXIN DOMAIN-CONTAINING PROTEIN"/>
    <property type="match status" value="1"/>
</dbReference>
<dbReference type="OrthoDB" id="262308at2759"/>